<organism evidence="11 12">
    <name type="scientific">Methylocystis rosea</name>
    <dbReference type="NCBI Taxonomy" id="173366"/>
    <lineage>
        <taxon>Bacteria</taxon>
        <taxon>Pseudomonadati</taxon>
        <taxon>Pseudomonadota</taxon>
        <taxon>Alphaproteobacteria</taxon>
        <taxon>Hyphomicrobiales</taxon>
        <taxon>Methylocystaceae</taxon>
        <taxon>Methylocystis</taxon>
    </lineage>
</organism>
<dbReference type="GO" id="GO:0005737">
    <property type="term" value="C:cytoplasm"/>
    <property type="evidence" value="ECO:0007669"/>
    <property type="project" value="UniProtKB-SubCell"/>
</dbReference>
<dbReference type="InterPro" id="IPR033659">
    <property type="entry name" value="Ferrochelatase_N"/>
</dbReference>
<dbReference type="CDD" id="cd03411">
    <property type="entry name" value="Ferrochelatase_N"/>
    <property type="match status" value="1"/>
</dbReference>
<dbReference type="InterPro" id="IPR001015">
    <property type="entry name" value="Ferrochelatase"/>
</dbReference>
<dbReference type="GO" id="GO:0046872">
    <property type="term" value="F:metal ion binding"/>
    <property type="evidence" value="ECO:0007669"/>
    <property type="project" value="UniProtKB-KW"/>
</dbReference>
<keyword evidence="3 9" id="KW-0479">Metal-binding</keyword>
<keyword evidence="2 9" id="KW-0963">Cytoplasm</keyword>
<dbReference type="EMBL" id="CP034086">
    <property type="protein sequence ID" value="AZG77533.1"/>
    <property type="molecule type" value="Genomic_DNA"/>
</dbReference>
<evidence type="ECO:0000256" key="8">
    <source>
        <dbReference type="ARBA" id="ARBA00024536"/>
    </source>
</evidence>
<sequence>MTSATISREAPVGLLLVNLGTPDAPDVAAVRRYLAEFLSDRRVVDLPRTLWLPILYGVVLNTRPARSAKLYESIWNADTGEGPLKTFTRLQAEKLQARIGASNLIIDYALRYGAPSIATQIESLMVKGCERIAVLPLYPQYASSTTGSAADAAFDALREMRKQPALRIGAPYYDDPAYIDALATNITRARAALDFEPEVIIASFHGLPQAQIDRGDPYRAHCEATWRLLCERLGMNAQSLRLAFQSRFGRARWIEPYTSDVVIELAGAGVKRIAVVAPGFSADCLETIEELGVEIRDLFLEKGGEKFARLPCLNDSDESMALIETLAKREIAGWM</sequence>
<evidence type="ECO:0000256" key="10">
    <source>
        <dbReference type="RuleBase" id="RU000607"/>
    </source>
</evidence>
<evidence type="ECO:0000256" key="1">
    <source>
        <dbReference type="ARBA" id="ARBA00007718"/>
    </source>
</evidence>
<evidence type="ECO:0000256" key="4">
    <source>
        <dbReference type="ARBA" id="ARBA00023004"/>
    </source>
</evidence>
<comment type="pathway">
    <text evidence="9 10">Porphyrin-containing compound metabolism; protoheme biosynthesis; protoheme from protoporphyrin-IX: step 1/1.</text>
</comment>
<dbReference type="Proteomes" id="UP000273982">
    <property type="component" value="Chromosome"/>
</dbReference>
<comment type="catalytic activity">
    <reaction evidence="9 10">
        <text>heme b + 2 H(+) = protoporphyrin IX + Fe(2+)</text>
        <dbReference type="Rhea" id="RHEA:22584"/>
        <dbReference type="ChEBI" id="CHEBI:15378"/>
        <dbReference type="ChEBI" id="CHEBI:29033"/>
        <dbReference type="ChEBI" id="CHEBI:57306"/>
        <dbReference type="ChEBI" id="CHEBI:60344"/>
        <dbReference type="EC" id="4.98.1.1"/>
    </reaction>
</comment>
<evidence type="ECO:0000313" key="12">
    <source>
        <dbReference type="Proteomes" id="UP000273982"/>
    </source>
</evidence>
<dbReference type="SUPFAM" id="SSF53800">
    <property type="entry name" value="Chelatase"/>
    <property type="match status" value="1"/>
</dbReference>
<comment type="subcellular location">
    <subcellularLocation>
        <location evidence="9 10">Cytoplasm</location>
    </subcellularLocation>
</comment>
<keyword evidence="4 9" id="KW-0408">Iron</keyword>
<comment type="function">
    <text evidence="9 10">Catalyzes the ferrous insertion into protoporphyrin IX.</text>
</comment>
<dbReference type="Pfam" id="PF00762">
    <property type="entry name" value="Ferrochelatase"/>
    <property type="match status" value="1"/>
</dbReference>
<evidence type="ECO:0000256" key="3">
    <source>
        <dbReference type="ARBA" id="ARBA00022723"/>
    </source>
</evidence>
<dbReference type="AlphaFoldDB" id="A0A3G8M6B7"/>
<evidence type="ECO:0000256" key="5">
    <source>
        <dbReference type="ARBA" id="ARBA00023133"/>
    </source>
</evidence>
<dbReference type="InterPro" id="IPR033644">
    <property type="entry name" value="Ferrochelatase_C"/>
</dbReference>
<dbReference type="FunFam" id="3.40.50.1400:FF:000002">
    <property type="entry name" value="Ferrochelatase"/>
    <property type="match status" value="1"/>
</dbReference>
<dbReference type="CDD" id="cd00419">
    <property type="entry name" value="Ferrochelatase_C"/>
    <property type="match status" value="1"/>
</dbReference>
<proteinExistence type="inferred from homology"/>
<dbReference type="RefSeq" id="WP_124739199.1">
    <property type="nucleotide sequence ID" value="NZ_CP034086.1"/>
</dbReference>
<evidence type="ECO:0000256" key="6">
    <source>
        <dbReference type="ARBA" id="ARBA00023239"/>
    </source>
</evidence>
<name>A0A3G8M6B7_9HYPH</name>
<dbReference type="InterPro" id="IPR019772">
    <property type="entry name" value="Ferrochelatase_AS"/>
</dbReference>
<dbReference type="PANTHER" id="PTHR11108">
    <property type="entry name" value="FERROCHELATASE"/>
    <property type="match status" value="1"/>
</dbReference>
<dbReference type="NCBIfam" id="TIGR00109">
    <property type="entry name" value="hemH"/>
    <property type="match status" value="1"/>
</dbReference>
<evidence type="ECO:0000256" key="7">
    <source>
        <dbReference type="ARBA" id="ARBA00023244"/>
    </source>
</evidence>
<accession>A0A3G8M6B7</accession>
<dbReference type="GO" id="GO:0006783">
    <property type="term" value="P:heme biosynthetic process"/>
    <property type="evidence" value="ECO:0007669"/>
    <property type="project" value="UniProtKB-UniRule"/>
</dbReference>
<feature type="binding site" evidence="9">
    <location>
        <position position="286"/>
    </location>
    <ligand>
        <name>Fe(2+)</name>
        <dbReference type="ChEBI" id="CHEBI:29033"/>
    </ligand>
</feature>
<dbReference type="GO" id="GO:0004325">
    <property type="term" value="F:ferrochelatase activity"/>
    <property type="evidence" value="ECO:0007669"/>
    <property type="project" value="UniProtKB-UniRule"/>
</dbReference>
<dbReference type="HAMAP" id="MF_00323">
    <property type="entry name" value="Ferrochelatase"/>
    <property type="match status" value="1"/>
</dbReference>
<dbReference type="PANTHER" id="PTHR11108:SF1">
    <property type="entry name" value="FERROCHELATASE, MITOCHONDRIAL"/>
    <property type="match status" value="1"/>
</dbReference>
<gene>
    <name evidence="9" type="primary">hemH</name>
    <name evidence="11" type="ORF">EHO51_12765</name>
</gene>
<dbReference type="EC" id="4.98.1.1" evidence="9 10"/>
<reference evidence="11 12" key="1">
    <citation type="submission" date="2018-11" db="EMBL/GenBank/DDBJ databases">
        <title>Genome squencing of methanotrophic bacteria isolated from alkaline groundwater in Korea.</title>
        <authorList>
            <person name="Nguyen L.N."/>
        </authorList>
    </citation>
    <scope>NUCLEOTIDE SEQUENCE [LARGE SCALE GENOMIC DNA]</scope>
    <source>
        <strain evidence="11 12">GW6</strain>
    </source>
</reference>
<feature type="binding site" evidence="9">
    <location>
        <position position="205"/>
    </location>
    <ligand>
        <name>Fe(2+)</name>
        <dbReference type="ChEBI" id="CHEBI:29033"/>
    </ligand>
</feature>
<evidence type="ECO:0000256" key="9">
    <source>
        <dbReference type="HAMAP-Rule" id="MF_00323"/>
    </source>
</evidence>
<dbReference type="Gene3D" id="3.40.50.1400">
    <property type="match status" value="2"/>
</dbReference>
<dbReference type="PROSITE" id="PS00534">
    <property type="entry name" value="FERROCHELATASE"/>
    <property type="match status" value="1"/>
</dbReference>
<evidence type="ECO:0000256" key="2">
    <source>
        <dbReference type="ARBA" id="ARBA00022490"/>
    </source>
</evidence>
<dbReference type="UniPathway" id="UPA00252">
    <property type="reaction ID" value="UER00325"/>
</dbReference>
<dbReference type="KEGG" id="mros:EHO51_12765"/>
<comment type="catalytic activity">
    <reaction evidence="8">
        <text>Fe-coproporphyrin III + 2 H(+) = coproporphyrin III + Fe(2+)</text>
        <dbReference type="Rhea" id="RHEA:49572"/>
        <dbReference type="ChEBI" id="CHEBI:15378"/>
        <dbReference type="ChEBI" id="CHEBI:29033"/>
        <dbReference type="ChEBI" id="CHEBI:68438"/>
        <dbReference type="ChEBI" id="CHEBI:131725"/>
        <dbReference type="EC" id="4.99.1.9"/>
    </reaction>
    <physiologicalReaction direction="right-to-left" evidence="8">
        <dbReference type="Rhea" id="RHEA:49574"/>
    </physiologicalReaction>
</comment>
<keyword evidence="5 9" id="KW-0350">Heme biosynthesis</keyword>
<keyword evidence="7 9" id="KW-0627">Porphyrin biosynthesis</keyword>
<evidence type="ECO:0000313" key="11">
    <source>
        <dbReference type="EMBL" id="AZG77533.1"/>
    </source>
</evidence>
<protein>
    <recommendedName>
        <fullName evidence="9 10">Ferrochelatase</fullName>
        <ecNumber evidence="9 10">4.98.1.1</ecNumber>
    </recommendedName>
    <alternativeName>
        <fullName evidence="9">Heme synthase</fullName>
    </alternativeName>
    <alternativeName>
        <fullName evidence="9">Protoheme ferro-lyase</fullName>
    </alternativeName>
</protein>
<keyword evidence="6 9" id="KW-0456">Lyase</keyword>
<comment type="similarity">
    <text evidence="1 9 10">Belongs to the ferrochelatase family.</text>
</comment>